<dbReference type="OrthoDB" id="336698at2"/>
<organism evidence="3 4">
    <name type="scientific">Pseudomonas mangiferae</name>
    <dbReference type="NCBI Taxonomy" id="2593654"/>
    <lineage>
        <taxon>Bacteria</taxon>
        <taxon>Pseudomonadati</taxon>
        <taxon>Pseudomonadota</taxon>
        <taxon>Gammaproteobacteria</taxon>
        <taxon>Pseudomonadales</taxon>
        <taxon>Pseudomonadaceae</taxon>
        <taxon>Pseudomonas</taxon>
    </lineage>
</organism>
<dbReference type="PANTHER" id="PTHR36195">
    <property type="entry name" value="DOMAIN PROTEIN, PUTATIVE (AFU_ORTHOLOGUE AFUA_5G01990)-RELATED-RELATED"/>
    <property type="match status" value="1"/>
</dbReference>
<dbReference type="Pfam" id="PF00199">
    <property type="entry name" value="Catalase"/>
    <property type="match status" value="1"/>
</dbReference>
<dbReference type="InterPro" id="IPR020835">
    <property type="entry name" value="Catalase_sf"/>
</dbReference>
<evidence type="ECO:0000313" key="3">
    <source>
        <dbReference type="EMBL" id="TRX73758.1"/>
    </source>
</evidence>
<dbReference type="GO" id="GO:0004096">
    <property type="term" value="F:catalase activity"/>
    <property type="evidence" value="ECO:0007669"/>
    <property type="project" value="InterPro"/>
</dbReference>
<evidence type="ECO:0000313" key="4">
    <source>
        <dbReference type="Proteomes" id="UP000315235"/>
    </source>
</evidence>
<dbReference type="AlphaFoldDB" id="A0A553GW71"/>
<dbReference type="InterPro" id="IPR011614">
    <property type="entry name" value="Catalase_core"/>
</dbReference>
<dbReference type="PROSITE" id="PS51402">
    <property type="entry name" value="CATALASE_3"/>
    <property type="match status" value="1"/>
</dbReference>
<proteinExistence type="predicted"/>
<dbReference type="Gene3D" id="2.40.180.10">
    <property type="entry name" value="Catalase core domain"/>
    <property type="match status" value="1"/>
</dbReference>
<protein>
    <recommendedName>
        <fullName evidence="1">catalase</fullName>
        <ecNumber evidence="1">1.11.1.6</ecNumber>
    </recommendedName>
</protein>
<evidence type="ECO:0000256" key="1">
    <source>
        <dbReference type="ARBA" id="ARBA00012314"/>
    </source>
</evidence>
<sequence>MSPNPPLPFEPAFEQVADDEAETANALVETMHTILETTLQDYGHPVRAVHAKAHGLLHGELEVLEDLPPALAQGAFARPRRLPVALRFSTNPGDLLDDRVSTPRGLAIKLIGVEGERLPGSEGDVTQDFVLQNAKAFTAPDPKQFLKTLKLLARTTDKAPGLKRALSTVLRGVETAVEALGGESGTLKSLGGHPIRNPLGETYYSVVPLLYGRYFAKLSVAPVSPQLTALSGQPLDLEDDPDGLRAALRRFFAEHDGIWEIRVQLATDLERMPIEDASVEWPEDLSPYVAVARLRVPRQAAWSDARQAQIDQGMAFSPWHGLAAHRPLGGIMRVRKPAYEHSSAFRARHGGCPLHEPRDLERR</sequence>
<dbReference type="SUPFAM" id="SSF56634">
    <property type="entry name" value="Heme-dependent catalase-like"/>
    <property type="match status" value="1"/>
</dbReference>
<dbReference type="PANTHER" id="PTHR36195:SF4">
    <property type="entry name" value="DOMAIN PROTEIN, PUTATIVE (AFU_ORTHOLOGUE AFUA_5G01990)-RELATED"/>
    <property type="match status" value="1"/>
</dbReference>
<reference evidence="3 4" key="1">
    <citation type="submission" date="2019-07" db="EMBL/GenBank/DDBJ databases">
        <title>Pseudomonas mangiferae sp. nov., isolated from bark of mango tree in Thailand.</title>
        <authorList>
            <person name="Srisuk N."/>
            <person name="Anurat P."/>
        </authorList>
    </citation>
    <scope>NUCLEOTIDE SEQUENCE [LARGE SCALE GENOMIC DNA]</scope>
    <source>
        <strain evidence="3 4">DMKU_BBB3-04</strain>
    </source>
</reference>
<accession>A0A553GW71</accession>
<gene>
    <name evidence="3" type="ORF">FM069_16040</name>
</gene>
<dbReference type="Proteomes" id="UP000315235">
    <property type="component" value="Unassembled WGS sequence"/>
</dbReference>
<feature type="domain" description="Catalase core" evidence="2">
    <location>
        <begin position="45"/>
        <end position="153"/>
    </location>
</feature>
<dbReference type="CDD" id="cd08152">
    <property type="entry name" value="y4iL_like"/>
    <property type="match status" value="1"/>
</dbReference>
<keyword evidence="4" id="KW-1185">Reference proteome</keyword>
<dbReference type="InterPro" id="IPR018028">
    <property type="entry name" value="Catalase"/>
</dbReference>
<dbReference type="EMBL" id="VJOY01000012">
    <property type="protein sequence ID" value="TRX73758.1"/>
    <property type="molecule type" value="Genomic_DNA"/>
</dbReference>
<dbReference type="EC" id="1.11.1.6" evidence="1"/>
<comment type="caution">
    <text evidence="3">The sequence shown here is derived from an EMBL/GenBank/DDBJ whole genome shotgun (WGS) entry which is preliminary data.</text>
</comment>
<evidence type="ECO:0000259" key="2">
    <source>
        <dbReference type="Pfam" id="PF00199"/>
    </source>
</evidence>
<dbReference type="GO" id="GO:0020037">
    <property type="term" value="F:heme binding"/>
    <property type="evidence" value="ECO:0007669"/>
    <property type="project" value="InterPro"/>
</dbReference>
<dbReference type="GO" id="GO:0006979">
    <property type="term" value="P:response to oxidative stress"/>
    <property type="evidence" value="ECO:0007669"/>
    <property type="project" value="InterPro"/>
</dbReference>
<name>A0A553GW71_9PSED</name>